<dbReference type="InterPro" id="IPR000801">
    <property type="entry name" value="Esterase-like"/>
</dbReference>
<proteinExistence type="predicted"/>
<accession>A0A291Q2H6</accession>
<dbReference type="Proteomes" id="UP000221011">
    <property type="component" value="Chromosome"/>
</dbReference>
<dbReference type="AlphaFoldDB" id="A0A291Q2H6"/>
<dbReference type="Gene3D" id="3.40.50.1820">
    <property type="entry name" value="alpha/beta hydrolase"/>
    <property type="match status" value="1"/>
</dbReference>
<dbReference type="InterPro" id="IPR029058">
    <property type="entry name" value="AB_hydrolase_fold"/>
</dbReference>
<dbReference type="InterPro" id="IPR050583">
    <property type="entry name" value="Mycobacterial_A85_antigen"/>
</dbReference>
<dbReference type="Pfam" id="PF00756">
    <property type="entry name" value="Esterase"/>
    <property type="match status" value="1"/>
</dbReference>
<dbReference type="GO" id="GO:0016747">
    <property type="term" value="F:acyltransferase activity, transferring groups other than amino-acyl groups"/>
    <property type="evidence" value="ECO:0007669"/>
    <property type="project" value="TreeGrafter"/>
</dbReference>
<sequence length="385" mass="41863">MSVEPIGEPMRRSVSTVKSWLAAAALGVGLAFVGLPAPAASAAAVSCPDLGTGDSNGLDMRYWRPSPDGLVCEAEFTSDALFTARGPGAPQIDPVRRPVRVRVHLPADYDPSARYPVLYLLHGGAADYEQWSSGGGDITRSVKEAGFKGIVVMPEGGKVGFYSDWPGYTYGNFTPQWETFHIKQLVPWIDAHFATSGERAVAGMSMGGFGALKYAAQHPDIFSAVGAFSGGTDLRRPDHQEIINNGTTLYGARFWWHGAGADLGNFWKYLFPGNPDALRRTELVFGPQSGWPSFNPAQVAETRPAAYRSYGGKMALYSGRAEDPYVWNTELHKTLKRQNVSHLYCSGPDGHDFTTWTPALKHFLRFAYGTASTACPDSGGWRQEQ</sequence>
<dbReference type="SUPFAM" id="SSF53474">
    <property type="entry name" value="alpha/beta-Hydrolases"/>
    <property type="match status" value="1"/>
</dbReference>
<organism evidence="1 2">
    <name type="scientific">Streptomyces formicae</name>
    <dbReference type="NCBI Taxonomy" id="1616117"/>
    <lineage>
        <taxon>Bacteria</taxon>
        <taxon>Bacillati</taxon>
        <taxon>Actinomycetota</taxon>
        <taxon>Actinomycetes</taxon>
        <taxon>Kitasatosporales</taxon>
        <taxon>Streptomycetaceae</taxon>
        <taxon>Streptomyces</taxon>
    </lineage>
</organism>
<dbReference type="PANTHER" id="PTHR48098:SF1">
    <property type="entry name" value="DIACYLGLYCEROL ACYLTRANSFERASE_MYCOLYLTRANSFERASE AG85A"/>
    <property type="match status" value="1"/>
</dbReference>
<keyword evidence="2" id="KW-1185">Reference proteome</keyword>
<dbReference type="PANTHER" id="PTHR48098">
    <property type="entry name" value="ENTEROCHELIN ESTERASE-RELATED"/>
    <property type="match status" value="1"/>
</dbReference>
<gene>
    <name evidence="1" type="ORF">KY5_0677</name>
</gene>
<dbReference type="EMBL" id="CP022685">
    <property type="protein sequence ID" value="ATL25695.1"/>
    <property type="molecule type" value="Genomic_DNA"/>
</dbReference>
<evidence type="ECO:0000313" key="1">
    <source>
        <dbReference type="EMBL" id="ATL25695.1"/>
    </source>
</evidence>
<name>A0A291Q2H6_9ACTN</name>
<protein>
    <submittedName>
        <fullName evidence="1">Putative secreted protein</fullName>
    </submittedName>
</protein>
<evidence type="ECO:0000313" key="2">
    <source>
        <dbReference type="Proteomes" id="UP000221011"/>
    </source>
</evidence>
<reference evidence="1 2" key="1">
    <citation type="submission" date="2017-08" db="EMBL/GenBank/DDBJ databases">
        <title>Complete Genome Sequence of Streptomyces formicae KY5, the formicamycin producer.</title>
        <authorList>
            <person name="Holmes N.A."/>
            <person name="Devine R."/>
            <person name="Qin Z."/>
            <person name="Seipke R.F."/>
            <person name="Wilkinson B."/>
            <person name="Hutchings M.I."/>
        </authorList>
    </citation>
    <scope>NUCLEOTIDE SEQUENCE [LARGE SCALE GENOMIC DNA]</scope>
    <source>
        <strain evidence="1 2">KY5</strain>
    </source>
</reference>
<dbReference type="KEGG" id="sfk:KY5_0677"/>